<keyword evidence="2" id="KW-1185">Reference proteome</keyword>
<proteinExistence type="predicted"/>
<evidence type="ECO:0000313" key="1">
    <source>
        <dbReference type="EMBL" id="RIB14296.1"/>
    </source>
</evidence>
<dbReference type="Proteomes" id="UP000266673">
    <property type="component" value="Unassembled WGS sequence"/>
</dbReference>
<organism evidence="1 2">
    <name type="scientific">Gigaspora rosea</name>
    <dbReference type="NCBI Taxonomy" id="44941"/>
    <lineage>
        <taxon>Eukaryota</taxon>
        <taxon>Fungi</taxon>
        <taxon>Fungi incertae sedis</taxon>
        <taxon>Mucoromycota</taxon>
        <taxon>Glomeromycotina</taxon>
        <taxon>Glomeromycetes</taxon>
        <taxon>Diversisporales</taxon>
        <taxon>Gigasporaceae</taxon>
        <taxon>Gigaspora</taxon>
    </lineage>
</organism>
<sequence length="126" mass="14922">MKRYEGAIVDLTKLIDIELMNGAIIQTARSNYVAILYIEQNNKFALRYRGEAYYLTKRYKDTVIDLMKFEIAWNKMNANTLEELENSLKIKQDSALKFRVKFNFIMERYKEALQNCLILNQTANLH</sequence>
<gene>
    <name evidence="1" type="ORF">C2G38_2195547</name>
</gene>
<comment type="caution">
    <text evidence="1">The sequence shown here is derived from an EMBL/GenBank/DDBJ whole genome shotgun (WGS) entry which is preliminary data.</text>
</comment>
<reference evidence="1 2" key="1">
    <citation type="submission" date="2018-06" db="EMBL/GenBank/DDBJ databases">
        <title>Comparative genomics reveals the genomic features of Rhizophagus irregularis, R. cerebriforme, R. diaphanum and Gigaspora rosea, and their symbiotic lifestyle signature.</title>
        <authorList>
            <person name="Morin E."/>
            <person name="San Clemente H."/>
            <person name="Chen E.C.H."/>
            <person name="De La Providencia I."/>
            <person name="Hainaut M."/>
            <person name="Kuo A."/>
            <person name="Kohler A."/>
            <person name="Murat C."/>
            <person name="Tang N."/>
            <person name="Roy S."/>
            <person name="Loubradou J."/>
            <person name="Henrissat B."/>
            <person name="Grigoriev I.V."/>
            <person name="Corradi N."/>
            <person name="Roux C."/>
            <person name="Martin F.M."/>
        </authorList>
    </citation>
    <scope>NUCLEOTIDE SEQUENCE [LARGE SCALE GENOMIC DNA]</scope>
    <source>
        <strain evidence="1 2">DAOM 194757</strain>
    </source>
</reference>
<accession>A0A397V4Q0</accession>
<dbReference type="OrthoDB" id="2942533at2759"/>
<dbReference type="AlphaFoldDB" id="A0A397V4Q0"/>
<dbReference type="EMBL" id="QKWP01000845">
    <property type="protein sequence ID" value="RIB14296.1"/>
    <property type="molecule type" value="Genomic_DNA"/>
</dbReference>
<name>A0A397V4Q0_9GLOM</name>
<protein>
    <submittedName>
        <fullName evidence="1">Uncharacterized protein</fullName>
    </submittedName>
</protein>
<evidence type="ECO:0000313" key="2">
    <source>
        <dbReference type="Proteomes" id="UP000266673"/>
    </source>
</evidence>